<name>A0ABS7SN64_9BURK</name>
<dbReference type="SUPFAM" id="SSF50891">
    <property type="entry name" value="Cyclophilin-like"/>
    <property type="match status" value="1"/>
</dbReference>
<evidence type="ECO:0000256" key="1">
    <source>
        <dbReference type="ARBA" id="ARBA00007365"/>
    </source>
</evidence>
<dbReference type="RefSeq" id="WP_370660498.1">
    <property type="nucleotide sequence ID" value="NZ_JAFBIL020000003.1"/>
</dbReference>
<dbReference type="PRINTS" id="PR00153">
    <property type="entry name" value="CSAPPISMRASE"/>
</dbReference>
<dbReference type="PROSITE" id="PS50072">
    <property type="entry name" value="CSA_PPIASE_2"/>
    <property type="match status" value="1"/>
</dbReference>
<evidence type="ECO:0000256" key="2">
    <source>
        <dbReference type="ARBA" id="ARBA00023110"/>
    </source>
</evidence>
<evidence type="ECO:0000256" key="3">
    <source>
        <dbReference type="ARBA" id="ARBA00023235"/>
    </source>
</evidence>
<keyword evidence="7" id="KW-1185">Reference proteome</keyword>
<keyword evidence="3 4" id="KW-0413">Isomerase</keyword>
<dbReference type="GO" id="GO:0003755">
    <property type="term" value="F:peptidyl-prolyl cis-trans isomerase activity"/>
    <property type="evidence" value="ECO:0007669"/>
    <property type="project" value="UniProtKB-EC"/>
</dbReference>
<evidence type="ECO:0000256" key="4">
    <source>
        <dbReference type="RuleBase" id="RU363019"/>
    </source>
</evidence>
<dbReference type="Pfam" id="PF00160">
    <property type="entry name" value="Pro_isomerase"/>
    <property type="match status" value="1"/>
</dbReference>
<dbReference type="EC" id="5.2.1.8" evidence="4"/>
<dbReference type="InterPro" id="IPR002130">
    <property type="entry name" value="Cyclophilin-type_PPIase_dom"/>
</dbReference>
<dbReference type="Gene3D" id="2.40.100.10">
    <property type="entry name" value="Cyclophilin-like"/>
    <property type="match status" value="1"/>
</dbReference>
<dbReference type="PANTHER" id="PTHR43246">
    <property type="entry name" value="PEPTIDYL-PROLYL CIS-TRANS ISOMERASE CYP38, CHLOROPLASTIC"/>
    <property type="match status" value="1"/>
</dbReference>
<sequence length="199" mass="21348">MQKTLMFRTPLLSRLAMFCAGMTLAGAALAASAPQVSIKTTMGEIVLELDQEKAPKSVANFLGYVKSGFYKGTIFHRVIDGFMIQGGGYDTKLQPKRTKNAIPLESKNGLSNLTYTVAMARADNPNSATSQFFINVADNTPLDYPGADGNGYAVFGKVVKGQEVVDKIKGVLVDDKPGFENVPVIPVVIESVKVVKAVK</sequence>
<dbReference type="EMBL" id="JAFBIL020000003">
    <property type="protein sequence ID" value="MBZ2207364.1"/>
    <property type="molecule type" value="Genomic_DNA"/>
</dbReference>
<comment type="catalytic activity">
    <reaction evidence="4">
        <text>[protein]-peptidylproline (omega=180) = [protein]-peptidylproline (omega=0)</text>
        <dbReference type="Rhea" id="RHEA:16237"/>
        <dbReference type="Rhea" id="RHEA-COMP:10747"/>
        <dbReference type="Rhea" id="RHEA-COMP:10748"/>
        <dbReference type="ChEBI" id="CHEBI:83833"/>
        <dbReference type="ChEBI" id="CHEBI:83834"/>
        <dbReference type="EC" id="5.2.1.8"/>
    </reaction>
</comment>
<keyword evidence="2 4" id="KW-0697">Rotamase</keyword>
<feature type="signal peptide" evidence="4">
    <location>
        <begin position="1"/>
        <end position="30"/>
    </location>
</feature>
<accession>A0ABS7SN64</accession>
<dbReference type="Proteomes" id="UP000809349">
    <property type="component" value="Unassembled WGS sequence"/>
</dbReference>
<gene>
    <name evidence="6" type="ORF">I4X03_008835</name>
</gene>
<keyword evidence="4" id="KW-0732">Signal</keyword>
<comment type="caution">
    <text evidence="6">The sequence shown here is derived from an EMBL/GenBank/DDBJ whole genome shotgun (WGS) entry which is preliminary data.</text>
</comment>
<comment type="function">
    <text evidence="4">PPIases accelerate the folding of proteins. It catalyzes the cis-trans isomerization of proline imidic peptide bonds in oligopeptides.</text>
</comment>
<feature type="chain" id="PRO_5045005638" description="Peptidyl-prolyl cis-trans isomerase" evidence="4">
    <location>
        <begin position="31"/>
        <end position="199"/>
    </location>
</feature>
<evidence type="ECO:0000259" key="5">
    <source>
        <dbReference type="PROSITE" id="PS50072"/>
    </source>
</evidence>
<evidence type="ECO:0000313" key="6">
    <source>
        <dbReference type="EMBL" id="MBZ2207364.1"/>
    </source>
</evidence>
<proteinExistence type="inferred from homology"/>
<reference evidence="6 7" key="1">
    <citation type="submission" date="2021-08" db="EMBL/GenBank/DDBJ databases">
        <title>Massilia sp. R798.</title>
        <authorList>
            <person name="Baek J.H."/>
            <person name="Jung H.S."/>
            <person name="Kim K.R."/>
            <person name="Jeon C.O."/>
        </authorList>
    </citation>
    <scope>NUCLEOTIDE SEQUENCE [LARGE SCALE GENOMIC DNA]</scope>
    <source>
        <strain evidence="6 7">R798</strain>
    </source>
</reference>
<feature type="domain" description="PPIase cyclophilin-type" evidence="5">
    <location>
        <begin position="40"/>
        <end position="194"/>
    </location>
</feature>
<dbReference type="InterPro" id="IPR020892">
    <property type="entry name" value="Cyclophilin-type_PPIase_CS"/>
</dbReference>
<comment type="similarity">
    <text evidence="1 4">Belongs to the cyclophilin-type PPIase family.</text>
</comment>
<dbReference type="InterPro" id="IPR029000">
    <property type="entry name" value="Cyclophilin-like_dom_sf"/>
</dbReference>
<protein>
    <recommendedName>
        <fullName evidence="4">Peptidyl-prolyl cis-trans isomerase</fullName>
        <shortName evidence="4">PPIase</shortName>
        <ecNumber evidence="4">5.2.1.8</ecNumber>
    </recommendedName>
</protein>
<dbReference type="InterPro" id="IPR044665">
    <property type="entry name" value="E_coli_cyclophilin_A-like"/>
</dbReference>
<evidence type="ECO:0000313" key="7">
    <source>
        <dbReference type="Proteomes" id="UP000809349"/>
    </source>
</evidence>
<dbReference type="PROSITE" id="PS00170">
    <property type="entry name" value="CSA_PPIASE_1"/>
    <property type="match status" value="1"/>
</dbReference>
<organism evidence="6 7">
    <name type="scientific">Massilia soli</name>
    <dbReference type="NCBI Taxonomy" id="2792854"/>
    <lineage>
        <taxon>Bacteria</taxon>
        <taxon>Pseudomonadati</taxon>
        <taxon>Pseudomonadota</taxon>
        <taxon>Betaproteobacteria</taxon>
        <taxon>Burkholderiales</taxon>
        <taxon>Oxalobacteraceae</taxon>
        <taxon>Telluria group</taxon>
        <taxon>Massilia</taxon>
    </lineage>
</organism>